<evidence type="ECO:0000313" key="3">
    <source>
        <dbReference type="Proteomes" id="UP000663828"/>
    </source>
</evidence>
<feature type="transmembrane region" description="Helical" evidence="1">
    <location>
        <begin position="7"/>
        <end position="25"/>
    </location>
</feature>
<keyword evidence="3" id="KW-1185">Reference proteome</keyword>
<evidence type="ECO:0000256" key="1">
    <source>
        <dbReference type="SAM" id="Phobius"/>
    </source>
</evidence>
<keyword evidence="1" id="KW-0812">Transmembrane</keyword>
<keyword evidence="1" id="KW-0472">Membrane</keyword>
<organism evidence="2 3">
    <name type="scientific">Adineta ricciae</name>
    <name type="common">Rotifer</name>
    <dbReference type="NCBI Taxonomy" id="249248"/>
    <lineage>
        <taxon>Eukaryota</taxon>
        <taxon>Metazoa</taxon>
        <taxon>Spiralia</taxon>
        <taxon>Gnathifera</taxon>
        <taxon>Rotifera</taxon>
        <taxon>Eurotatoria</taxon>
        <taxon>Bdelloidea</taxon>
        <taxon>Adinetida</taxon>
        <taxon>Adinetidae</taxon>
        <taxon>Adineta</taxon>
    </lineage>
</organism>
<reference evidence="2" key="1">
    <citation type="submission" date="2021-02" db="EMBL/GenBank/DDBJ databases">
        <authorList>
            <person name="Nowell W R."/>
        </authorList>
    </citation>
    <scope>NUCLEOTIDE SEQUENCE</scope>
</reference>
<feature type="transmembrane region" description="Helical" evidence="1">
    <location>
        <begin position="122"/>
        <end position="146"/>
    </location>
</feature>
<dbReference type="EMBL" id="CAJNOR010000438">
    <property type="protein sequence ID" value="CAF0914620.1"/>
    <property type="molecule type" value="Genomic_DNA"/>
</dbReference>
<proteinExistence type="predicted"/>
<protein>
    <submittedName>
        <fullName evidence="2">Uncharacterized protein</fullName>
    </submittedName>
</protein>
<keyword evidence="1" id="KW-1133">Transmembrane helix</keyword>
<evidence type="ECO:0000313" key="2">
    <source>
        <dbReference type="EMBL" id="CAF0914620.1"/>
    </source>
</evidence>
<dbReference type="Proteomes" id="UP000663828">
    <property type="component" value="Unassembled WGS sequence"/>
</dbReference>
<sequence>MAHKAKLCDVIGFLTLCLFTIGLYLCAWNEYDKSKGYVGLKCRVDAISIQPQTRGYKCTWHVTVVDNVNRNATIMDILTEHSEYLASQKAKEQYAANRVYPCYGLTSKSKEKLLWSKPSNNAALIVFFIATIFLILLFFGVLSITLRKEPPTNNWHEQYLLVIDRSSNKDDESDVEMLLSTVLKRDLFAFQRTTIESQFVSGLTTNSYLGYLLNDCQSSHSPQMIPTTYENCSCLSLHDCPHLIMINFWHDHEL</sequence>
<dbReference type="AlphaFoldDB" id="A0A814AIC2"/>
<gene>
    <name evidence="2" type="ORF">XAT740_LOCUS8712</name>
</gene>
<comment type="caution">
    <text evidence="2">The sequence shown here is derived from an EMBL/GenBank/DDBJ whole genome shotgun (WGS) entry which is preliminary data.</text>
</comment>
<accession>A0A814AIC2</accession>
<name>A0A814AIC2_ADIRI</name>